<dbReference type="InParanoid" id="A0A163JFY3"/>
<feature type="domain" description="MSP" evidence="2">
    <location>
        <begin position="291"/>
        <end position="438"/>
    </location>
</feature>
<gene>
    <name evidence="3" type="primary">ABSGL_04683.1 scaffold 5764</name>
</gene>
<dbReference type="Proteomes" id="UP000078561">
    <property type="component" value="Unassembled WGS sequence"/>
</dbReference>
<evidence type="ECO:0000259" key="2">
    <source>
        <dbReference type="PROSITE" id="PS50202"/>
    </source>
</evidence>
<dbReference type="EMBL" id="LT552482">
    <property type="protein sequence ID" value="SAL99102.1"/>
    <property type="molecule type" value="Genomic_DNA"/>
</dbReference>
<accession>A0A163JFY3</accession>
<evidence type="ECO:0000313" key="3">
    <source>
        <dbReference type="EMBL" id="SAL99102.1"/>
    </source>
</evidence>
<feature type="region of interest" description="Disordered" evidence="1">
    <location>
        <begin position="37"/>
        <end position="64"/>
    </location>
</feature>
<feature type="region of interest" description="Disordered" evidence="1">
    <location>
        <begin position="195"/>
        <end position="240"/>
    </location>
</feature>
<protein>
    <recommendedName>
        <fullName evidence="2">MSP domain-containing protein</fullName>
    </recommendedName>
</protein>
<feature type="compositionally biased region" description="Acidic residues" evidence="1">
    <location>
        <begin position="42"/>
        <end position="55"/>
    </location>
</feature>
<sequence>MKKYATSVYSQKSSTSAKSGRSYFSFTTGATIWPIFTTSTKDDDDDNDDIDDIDQDGSPPDSLAAAKDSIWRILKKKTGLHPVKKVDDEAGKSLGSEASSGGRGGKWKKLLLVSPTQYMGRFRDNSHPTDKKSPVTSLEPIASSIADTESLSLPDDRASYQRHLGILVNGGGGSAKDIAEQKKRRADRRLYLMRLQHPPSSNPHQRQSSSIGSLDTSSKRQVGFSDFGDSSSSSTILSTPDDTLTLHDKCAVDEDDSTSWYSAAPRVMFVEPSPVPRFRNAPPAPPPSPPYLNIAFDTHRLVFTSPLKRGQTLTFSLQNTTPDDYIVVYKFLTSNSRLVPRRPTTKPIPNPSWSIPKTEAATTSMERYFVRPSAGMMVNSSTDIRLCLNVVPLLSPGETLKDKILVRWAVIQRGTRVEQWIHQLAPATRRKWLEMLLDEWPDQVVERKTRISIRFV</sequence>
<feature type="compositionally biased region" description="Low complexity" evidence="1">
    <location>
        <begin position="225"/>
        <end position="240"/>
    </location>
</feature>
<proteinExistence type="predicted"/>
<evidence type="ECO:0000256" key="1">
    <source>
        <dbReference type="SAM" id="MobiDB-lite"/>
    </source>
</evidence>
<keyword evidence="4" id="KW-1185">Reference proteome</keyword>
<reference evidence="3" key="1">
    <citation type="submission" date="2016-04" db="EMBL/GenBank/DDBJ databases">
        <authorList>
            <person name="Evans L.H."/>
            <person name="Alamgir A."/>
            <person name="Owens N."/>
            <person name="Weber N.D."/>
            <person name="Virtaneva K."/>
            <person name="Barbian K."/>
            <person name="Babar A."/>
            <person name="Rosenke K."/>
        </authorList>
    </citation>
    <scope>NUCLEOTIDE SEQUENCE [LARGE SCALE GENOMIC DNA]</scope>
    <source>
        <strain evidence="3">CBS 101.48</strain>
    </source>
</reference>
<evidence type="ECO:0000313" key="4">
    <source>
        <dbReference type="Proteomes" id="UP000078561"/>
    </source>
</evidence>
<dbReference type="OrthoDB" id="2373269at2759"/>
<feature type="compositionally biased region" description="Polar residues" evidence="1">
    <location>
        <begin position="7"/>
        <end position="21"/>
    </location>
</feature>
<dbReference type="Gene3D" id="2.60.40.10">
    <property type="entry name" value="Immunoglobulins"/>
    <property type="match status" value="1"/>
</dbReference>
<feature type="compositionally biased region" description="Polar residues" evidence="1">
    <location>
        <begin position="198"/>
        <end position="220"/>
    </location>
</feature>
<dbReference type="PROSITE" id="PS50202">
    <property type="entry name" value="MSP"/>
    <property type="match status" value="1"/>
</dbReference>
<feature type="region of interest" description="Disordered" evidence="1">
    <location>
        <begin position="1"/>
        <end position="21"/>
    </location>
</feature>
<feature type="region of interest" description="Disordered" evidence="1">
    <location>
        <begin position="82"/>
        <end position="106"/>
    </location>
</feature>
<organism evidence="3">
    <name type="scientific">Absidia glauca</name>
    <name type="common">Pin mould</name>
    <dbReference type="NCBI Taxonomy" id="4829"/>
    <lineage>
        <taxon>Eukaryota</taxon>
        <taxon>Fungi</taxon>
        <taxon>Fungi incertae sedis</taxon>
        <taxon>Mucoromycota</taxon>
        <taxon>Mucoromycotina</taxon>
        <taxon>Mucoromycetes</taxon>
        <taxon>Mucorales</taxon>
        <taxon>Cunninghamellaceae</taxon>
        <taxon>Absidia</taxon>
    </lineage>
</organism>
<dbReference type="InterPro" id="IPR000535">
    <property type="entry name" value="MSP_dom"/>
</dbReference>
<name>A0A163JFY3_ABSGL</name>
<dbReference type="InterPro" id="IPR013783">
    <property type="entry name" value="Ig-like_fold"/>
</dbReference>
<dbReference type="AlphaFoldDB" id="A0A163JFY3"/>